<name>A0AAW9NR84_9BACL</name>
<dbReference type="GO" id="GO:0006355">
    <property type="term" value="P:regulation of DNA-templated transcription"/>
    <property type="evidence" value="ECO:0007669"/>
    <property type="project" value="InterPro"/>
</dbReference>
<proteinExistence type="predicted"/>
<keyword evidence="2" id="KW-1185">Reference proteome</keyword>
<dbReference type="RefSeq" id="WP_326121529.1">
    <property type="nucleotide sequence ID" value="NZ_JARSFG010000003.1"/>
</dbReference>
<gene>
    <name evidence="1" type="ORF">P9B03_02065</name>
</gene>
<comment type="caution">
    <text evidence="1">The sequence shown here is derived from an EMBL/GenBank/DDBJ whole genome shotgun (WGS) entry which is preliminary data.</text>
</comment>
<dbReference type="SUPFAM" id="SSF47598">
    <property type="entry name" value="Ribbon-helix-helix"/>
    <property type="match status" value="1"/>
</dbReference>
<organism evidence="1 2">
    <name type="scientific">Metasolibacillus meyeri</name>
    <dbReference type="NCBI Taxonomy" id="1071052"/>
    <lineage>
        <taxon>Bacteria</taxon>
        <taxon>Bacillati</taxon>
        <taxon>Bacillota</taxon>
        <taxon>Bacilli</taxon>
        <taxon>Bacillales</taxon>
        <taxon>Caryophanaceae</taxon>
        <taxon>Metasolibacillus</taxon>
    </lineage>
</organism>
<dbReference type="Proteomes" id="UP001344888">
    <property type="component" value="Unassembled WGS sequence"/>
</dbReference>
<sequence>MAGQDIFVRKLDHMIVAKLNQNAKKKGMSREAYLRLLLTNSMMMDTQANLERPYEELLMWNARLLKEVTNGQESLTMRMMQLERVIQELIRLERGQ</sequence>
<dbReference type="EMBL" id="JARSFG010000003">
    <property type="protein sequence ID" value="MEC1177256.1"/>
    <property type="molecule type" value="Genomic_DNA"/>
</dbReference>
<evidence type="ECO:0000313" key="1">
    <source>
        <dbReference type="EMBL" id="MEC1177256.1"/>
    </source>
</evidence>
<dbReference type="InterPro" id="IPR013321">
    <property type="entry name" value="Arc_rbn_hlx_hlx"/>
</dbReference>
<evidence type="ECO:0000313" key="2">
    <source>
        <dbReference type="Proteomes" id="UP001344888"/>
    </source>
</evidence>
<accession>A0AAW9NR84</accession>
<evidence type="ECO:0008006" key="3">
    <source>
        <dbReference type="Google" id="ProtNLM"/>
    </source>
</evidence>
<reference evidence="1 2" key="1">
    <citation type="submission" date="2023-03" db="EMBL/GenBank/DDBJ databases">
        <title>Bacillus Genome Sequencing.</title>
        <authorList>
            <person name="Dunlap C."/>
        </authorList>
    </citation>
    <scope>NUCLEOTIDE SEQUENCE [LARGE SCALE GENOMIC DNA]</scope>
    <source>
        <strain evidence="1 2">B-59205</strain>
    </source>
</reference>
<dbReference type="InterPro" id="IPR010985">
    <property type="entry name" value="Ribbon_hlx_hlx"/>
</dbReference>
<protein>
    <recommendedName>
        <fullName evidence="3">Mobilization protein</fullName>
    </recommendedName>
</protein>
<dbReference type="Gene3D" id="1.10.1220.10">
    <property type="entry name" value="Met repressor-like"/>
    <property type="match status" value="1"/>
</dbReference>
<dbReference type="AlphaFoldDB" id="A0AAW9NR84"/>